<dbReference type="GO" id="GO:0003723">
    <property type="term" value="F:RNA binding"/>
    <property type="evidence" value="ECO:0007669"/>
    <property type="project" value="TreeGrafter"/>
</dbReference>
<dbReference type="OrthoDB" id="17948at2759"/>
<organism evidence="4 7">
    <name type="scientific">Synchytrium endobioticum</name>
    <dbReference type="NCBI Taxonomy" id="286115"/>
    <lineage>
        <taxon>Eukaryota</taxon>
        <taxon>Fungi</taxon>
        <taxon>Fungi incertae sedis</taxon>
        <taxon>Chytridiomycota</taxon>
        <taxon>Chytridiomycota incertae sedis</taxon>
        <taxon>Chytridiomycetes</taxon>
        <taxon>Synchytriales</taxon>
        <taxon>Synchytriaceae</taxon>
        <taxon>Synchytrium</taxon>
    </lineage>
</organism>
<dbReference type="AlphaFoldDB" id="A0A507D4J9"/>
<dbReference type="PANTHER" id="PTHR13031">
    <property type="entry name" value="RIBONUCLEASE P SUBUNIT P30"/>
    <property type="match status" value="1"/>
</dbReference>
<dbReference type="Pfam" id="PF01876">
    <property type="entry name" value="RNase_P_p30"/>
    <property type="match status" value="1"/>
</dbReference>
<sequence length="305" mass="32923">MGASRVLKIIIMFFDLDVPYPANDREGGTSASSSLGAAHNVAQSARKLGYHGIAYNVVMPLKTALNKPCDIKIIDTASSLVALTTHLKSSTPSQFHQLTRLTVIADESAINIHLTSNNQNLLSYDLISVIPTTEKMLSHACSNYECDIISLDMSVRMPFYLKPSTLNMAVQRGVFFEIGYGSAVRDTTARRNLIGNAANLIRATRGQNIIVSSNAACAMDLRAPYDVINLCTLFGLDGAAGKRAISAHPRAVVYHAATRRQTFKGFAAVEAGVALARNEEWVVGCLDVADGTQKRGQDADEEMEG</sequence>
<dbReference type="STRING" id="286115.A0A507D4J9"/>
<dbReference type="GO" id="GO:0008033">
    <property type="term" value="P:tRNA processing"/>
    <property type="evidence" value="ECO:0007669"/>
    <property type="project" value="UniProtKB-KW"/>
</dbReference>
<evidence type="ECO:0000313" key="4">
    <source>
        <dbReference type="EMBL" id="TPX46251.1"/>
    </source>
</evidence>
<dbReference type="InterPro" id="IPR002738">
    <property type="entry name" value="RNase_P_p30"/>
</dbReference>
<dbReference type="Proteomes" id="UP000320475">
    <property type="component" value="Unassembled WGS sequence"/>
</dbReference>
<evidence type="ECO:0000313" key="7">
    <source>
        <dbReference type="Proteomes" id="UP000320475"/>
    </source>
</evidence>
<keyword evidence="3" id="KW-0819">tRNA processing</keyword>
<keyword evidence="6" id="KW-1185">Reference proteome</keyword>
<dbReference type="VEuPathDB" id="FungiDB:SeMB42_g02864"/>
<protein>
    <submittedName>
        <fullName evidence="4">Uncharacterized protein</fullName>
    </submittedName>
</protein>
<evidence type="ECO:0000313" key="5">
    <source>
        <dbReference type="EMBL" id="TPX48786.1"/>
    </source>
</evidence>
<comment type="caution">
    <text evidence="4">The sequence shown here is derived from an EMBL/GenBank/DDBJ whole genome shotgun (WGS) entry which is preliminary data.</text>
</comment>
<dbReference type="EMBL" id="QEAM01000109">
    <property type="protein sequence ID" value="TPX46251.1"/>
    <property type="molecule type" value="Genomic_DNA"/>
</dbReference>
<evidence type="ECO:0000256" key="1">
    <source>
        <dbReference type="ARBA" id="ARBA00004123"/>
    </source>
</evidence>
<dbReference type="PANTHER" id="PTHR13031:SF0">
    <property type="entry name" value="RIBONUCLEASE P PROTEIN SUBUNIT P30"/>
    <property type="match status" value="1"/>
</dbReference>
<comment type="similarity">
    <text evidence="2">Belongs to the eukaryotic/archaeal RNase P protein component 3 family.</text>
</comment>
<dbReference type="GO" id="GO:0005655">
    <property type="term" value="C:nucleolar ribonuclease P complex"/>
    <property type="evidence" value="ECO:0007669"/>
    <property type="project" value="TreeGrafter"/>
</dbReference>
<dbReference type="InterPro" id="IPR016195">
    <property type="entry name" value="Pol/histidinol_Pase-like"/>
</dbReference>
<gene>
    <name evidence="4" type="ORF">SeLEV6574_g03325</name>
    <name evidence="5" type="ORF">SeMB42_g02864</name>
</gene>
<proteinExistence type="inferred from homology"/>
<comment type="subcellular location">
    <subcellularLocation>
        <location evidence="1">Nucleus</location>
    </subcellularLocation>
</comment>
<reference evidence="6 7" key="1">
    <citation type="journal article" date="2019" name="Sci. Rep.">
        <title>Comparative genomics of chytrid fungi reveal insights into the obligate biotrophic and pathogenic lifestyle of Synchytrium endobioticum.</title>
        <authorList>
            <person name="van de Vossenberg B.T.L.H."/>
            <person name="Warris S."/>
            <person name="Nguyen H.D.T."/>
            <person name="van Gent-Pelzer M.P.E."/>
            <person name="Joly D.L."/>
            <person name="van de Geest H.C."/>
            <person name="Bonants P.J.M."/>
            <person name="Smith D.S."/>
            <person name="Levesque C.A."/>
            <person name="van der Lee T.A.J."/>
        </authorList>
    </citation>
    <scope>NUCLEOTIDE SEQUENCE [LARGE SCALE GENOMIC DNA]</scope>
    <source>
        <strain evidence="4 7">LEV6574</strain>
        <strain evidence="5 6">MB42</strain>
    </source>
</reference>
<dbReference type="Gene3D" id="3.20.20.140">
    <property type="entry name" value="Metal-dependent hydrolases"/>
    <property type="match status" value="1"/>
</dbReference>
<evidence type="ECO:0000313" key="6">
    <source>
        <dbReference type="Proteomes" id="UP000317494"/>
    </source>
</evidence>
<dbReference type="SUPFAM" id="SSF89550">
    <property type="entry name" value="PHP domain-like"/>
    <property type="match status" value="1"/>
</dbReference>
<accession>A0A507D4J9</accession>
<dbReference type="EMBL" id="QEAN01000094">
    <property type="protein sequence ID" value="TPX48786.1"/>
    <property type="molecule type" value="Genomic_DNA"/>
</dbReference>
<evidence type="ECO:0000256" key="3">
    <source>
        <dbReference type="ARBA" id="ARBA00022694"/>
    </source>
</evidence>
<name>A0A507D4J9_9FUNG</name>
<dbReference type="Proteomes" id="UP000317494">
    <property type="component" value="Unassembled WGS sequence"/>
</dbReference>
<evidence type="ECO:0000256" key="2">
    <source>
        <dbReference type="ARBA" id="ARBA00007331"/>
    </source>
</evidence>